<dbReference type="AlphaFoldDB" id="A0A059DJ75"/>
<protein>
    <submittedName>
        <fullName evidence="1">Uncharacterized protein</fullName>
    </submittedName>
</protein>
<dbReference type="EMBL" id="KK198753">
    <property type="protein sequence ID" value="KCW90447.1"/>
    <property type="molecule type" value="Genomic_DNA"/>
</dbReference>
<dbReference type="InParanoid" id="A0A059DJ75"/>
<accession>A0A059DJ75</accession>
<evidence type="ECO:0000313" key="1">
    <source>
        <dbReference type="EMBL" id="KCW90447.1"/>
    </source>
</evidence>
<name>A0A059DJ75_EUCGR</name>
<proteinExistence type="predicted"/>
<sequence>MPFLFHEKPSSISHWRHQECSLRDGAAKPTSIVAHEIDVFESLHESGFACAHIITIDIWKLINHLIHLNCLRMVTISPLILDGSVMVRESSRSRNTCE</sequence>
<dbReference type="Gramene" id="KCW90447">
    <property type="protein sequence ID" value="KCW90447"/>
    <property type="gene ID" value="EUGRSUZ_A02577"/>
</dbReference>
<organism evidence="1">
    <name type="scientific">Eucalyptus grandis</name>
    <name type="common">Flooded gum</name>
    <dbReference type="NCBI Taxonomy" id="71139"/>
    <lineage>
        <taxon>Eukaryota</taxon>
        <taxon>Viridiplantae</taxon>
        <taxon>Streptophyta</taxon>
        <taxon>Embryophyta</taxon>
        <taxon>Tracheophyta</taxon>
        <taxon>Spermatophyta</taxon>
        <taxon>Magnoliopsida</taxon>
        <taxon>eudicotyledons</taxon>
        <taxon>Gunneridae</taxon>
        <taxon>Pentapetalae</taxon>
        <taxon>rosids</taxon>
        <taxon>malvids</taxon>
        <taxon>Myrtales</taxon>
        <taxon>Myrtaceae</taxon>
        <taxon>Myrtoideae</taxon>
        <taxon>Eucalypteae</taxon>
        <taxon>Eucalyptus</taxon>
    </lineage>
</organism>
<gene>
    <name evidence="1" type="ORF">EUGRSUZ_A02577</name>
</gene>
<reference evidence="1" key="1">
    <citation type="submission" date="2013-07" db="EMBL/GenBank/DDBJ databases">
        <title>The genome of Eucalyptus grandis.</title>
        <authorList>
            <person name="Schmutz J."/>
            <person name="Hayes R."/>
            <person name="Myburg A."/>
            <person name="Tuskan G."/>
            <person name="Grattapaglia D."/>
            <person name="Rokhsar D.S."/>
        </authorList>
    </citation>
    <scope>NUCLEOTIDE SEQUENCE</scope>
    <source>
        <tissue evidence="1">Leaf extractions</tissue>
    </source>
</reference>